<name>A0ABR1JI43_9AGAR</name>
<feature type="region of interest" description="Disordered" evidence="1">
    <location>
        <begin position="25"/>
        <end position="49"/>
    </location>
</feature>
<accession>A0ABR1JI43</accession>
<sequence>MGWLKQLKHNLRDGVQCILTTLDSDSEDSSILDSSDKNAVSPKLTSDVTESCTEETEIEQQLMDNSDISVLIQEGKLVSYGELSSPQEWNADSYVPVVNEDGL</sequence>
<dbReference type="Proteomes" id="UP001498398">
    <property type="component" value="Unassembled WGS sequence"/>
</dbReference>
<proteinExistence type="predicted"/>
<protein>
    <submittedName>
        <fullName evidence="2">Uncharacterized protein</fullName>
    </submittedName>
</protein>
<reference evidence="2 3" key="1">
    <citation type="submission" date="2024-01" db="EMBL/GenBank/DDBJ databases">
        <title>A draft genome for the cacao thread blight pathogen Marasmiellus scandens.</title>
        <authorList>
            <person name="Baruah I.K."/>
            <person name="Leung J."/>
            <person name="Bukari Y."/>
            <person name="Amoako-Attah I."/>
            <person name="Meinhardt L.W."/>
            <person name="Bailey B.A."/>
            <person name="Cohen S.P."/>
        </authorList>
    </citation>
    <scope>NUCLEOTIDE SEQUENCE [LARGE SCALE GENOMIC DNA]</scope>
    <source>
        <strain evidence="2 3">GH-19</strain>
    </source>
</reference>
<gene>
    <name evidence="2" type="ORF">VKT23_009222</name>
</gene>
<evidence type="ECO:0000313" key="3">
    <source>
        <dbReference type="Proteomes" id="UP001498398"/>
    </source>
</evidence>
<organism evidence="2 3">
    <name type="scientific">Marasmiellus scandens</name>
    <dbReference type="NCBI Taxonomy" id="2682957"/>
    <lineage>
        <taxon>Eukaryota</taxon>
        <taxon>Fungi</taxon>
        <taxon>Dikarya</taxon>
        <taxon>Basidiomycota</taxon>
        <taxon>Agaricomycotina</taxon>
        <taxon>Agaricomycetes</taxon>
        <taxon>Agaricomycetidae</taxon>
        <taxon>Agaricales</taxon>
        <taxon>Marasmiineae</taxon>
        <taxon>Omphalotaceae</taxon>
        <taxon>Marasmiellus</taxon>
    </lineage>
</organism>
<evidence type="ECO:0000313" key="2">
    <source>
        <dbReference type="EMBL" id="KAK7460502.1"/>
    </source>
</evidence>
<dbReference type="EMBL" id="JBANRG010000015">
    <property type="protein sequence ID" value="KAK7460502.1"/>
    <property type="molecule type" value="Genomic_DNA"/>
</dbReference>
<comment type="caution">
    <text evidence="2">The sequence shown here is derived from an EMBL/GenBank/DDBJ whole genome shotgun (WGS) entry which is preliminary data.</text>
</comment>
<evidence type="ECO:0000256" key="1">
    <source>
        <dbReference type="SAM" id="MobiDB-lite"/>
    </source>
</evidence>
<keyword evidence="3" id="KW-1185">Reference proteome</keyword>